<proteinExistence type="predicted"/>
<comment type="caution">
    <text evidence="13">The sequence shown here is derived from an EMBL/GenBank/DDBJ whole genome shotgun (WGS) entry which is preliminary data.</text>
</comment>
<evidence type="ECO:0000256" key="3">
    <source>
        <dbReference type="ARBA" id="ARBA00022553"/>
    </source>
</evidence>
<dbReference type="InterPro" id="IPR036388">
    <property type="entry name" value="WH-like_DNA-bd_sf"/>
</dbReference>
<dbReference type="Gene3D" id="3.40.50.2300">
    <property type="match status" value="1"/>
</dbReference>
<dbReference type="GO" id="GO:0032993">
    <property type="term" value="C:protein-DNA complex"/>
    <property type="evidence" value="ECO:0007669"/>
    <property type="project" value="TreeGrafter"/>
</dbReference>
<keyword evidence="4" id="KW-0902">Two-component regulatory system</keyword>
<dbReference type="GO" id="GO:0005829">
    <property type="term" value="C:cytosol"/>
    <property type="evidence" value="ECO:0007669"/>
    <property type="project" value="TreeGrafter"/>
</dbReference>
<dbReference type="InterPro" id="IPR001789">
    <property type="entry name" value="Sig_transdc_resp-reg_receiver"/>
</dbReference>
<feature type="DNA-binding region" description="OmpR/PhoB-type" evidence="10">
    <location>
        <begin position="134"/>
        <end position="233"/>
    </location>
</feature>
<sequence length="238" mass="26101">MTAPSILVVDDDPGMRVLLSNLLRRSGFHVVTAADREEMVEMLEVRSISLILLDVMLPGRSGFDICREIREGGWGDIPVIIISARGEEADQVAGLELGADDYIAKPFGHSEVLARVRAVLRRPPLADSGRKAKASVVRFAGWTMDLRRRELFAPSGAAVTLSAAEYDLLANLVDHPQQIIARDRLLELSRFRLPGSSDRSIDVLVSRLRGKLGDGSAPDLIRTVRGLGYMFAAEVERS</sequence>
<dbReference type="GO" id="GO:0000156">
    <property type="term" value="F:phosphorelay response regulator activity"/>
    <property type="evidence" value="ECO:0007669"/>
    <property type="project" value="TreeGrafter"/>
</dbReference>
<dbReference type="InterPro" id="IPR016032">
    <property type="entry name" value="Sig_transdc_resp-reg_C-effctor"/>
</dbReference>
<dbReference type="InterPro" id="IPR039420">
    <property type="entry name" value="WalR-like"/>
</dbReference>
<keyword evidence="5" id="KW-0805">Transcription regulation</keyword>
<keyword evidence="6 10" id="KW-0238">DNA-binding</keyword>
<name>A0A7W6FN55_9SPHN</name>
<comment type="subcellular location">
    <subcellularLocation>
        <location evidence="1">Cytoplasm</location>
    </subcellularLocation>
</comment>
<feature type="domain" description="Response regulatory" evidence="11">
    <location>
        <begin position="5"/>
        <end position="120"/>
    </location>
</feature>
<dbReference type="PANTHER" id="PTHR48111">
    <property type="entry name" value="REGULATOR OF RPOS"/>
    <property type="match status" value="1"/>
</dbReference>
<evidence type="ECO:0000313" key="14">
    <source>
        <dbReference type="Proteomes" id="UP000571950"/>
    </source>
</evidence>
<dbReference type="AlphaFoldDB" id="A0A7W6FN55"/>
<evidence type="ECO:0000313" key="13">
    <source>
        <dbReference type="EMBL" id="MBB3924731.1"/>
    </source>
</evidence>
<dbReference type="PROSITE" id="PS51755">
    <property type="entry name" value="OMPR_PHOB"/>
    <property type="match status" value="1"/>
</dbReference>
<evidence type="ECO:0000256" key="7">
    <source>
        <dbReference type="ARBA" id="ARBA00023163"/>
    </source>
</evidence>
<dbReference type="Pfam" id="PF00486">
    <property type="entry name" value="Trans_reg_C"/>
    <property type="match status" value="1"/>
</dbReference>
<evidence type="ECO:0000256" key="5">
    <source>
        <dbReference type="ARBA" id="ARBA00023015"/>
    </source>
</evidence>
<evidence type="ECO:0000259" key="11">
    <source>
        <dbReference type="PROSITE" id="PS50110"/>
    </source>
</evidence>
<dbReference type="SMART" id="SM00862">
    <property type="entry name" value="Trans_reg_C"/>
    <property type="match status" value="1"/>
</dbReference>
<keyword evidence="14" id="KW-1185">Reference proteome</keyword>
<accession>A0A7W6FN55</accession>
<dbReference type="Pfam" id="PF00072">
    <property type="entry name" value="Response_reg"/>
    <property type="match status" value="1"/>
</dbReference>
<evidence type="ECO:0000259" key="12">
    <source>
        <dbReference type="PROSITE" id="PS51755"/>
    </source>
</evidence>
<evidence type="ECO:0000256" key="6">
    <source>
        <dbReference type="ARBA" id="ARBA00023125"/>
    </source>
</evidence>
<keyword evidence="2" id="KW-0963">Cytoplasm</keyword>
<dbReference type="RefSeq" id="WP_188070275.1">
    <property type="nucleotide sequence ID" value="NZ_BSPS01000026.1"/>
</dbReference>
<gene>
    <name evidence="13" type="ORF">GGR43_000425</name>
</gene>
<dbReference type="SUPFAM" id="SSF52172">
    <property type="entry name" value="CheY-like"/>
    <property type="match status" value="1"/>
</dbReference>
<dbReference type="CDD" id="cd17574">
    <property type="entry name" value="REC_OmpR"/>
    <property type="match status" value="1"/>
</dbReference>
<dbReference type="InterPro" id="IPR011006">
    <property type="entry name" value="CheY-like_superfamily"/>
</dbReference>
<protein>
    <recommendedName>
        <fullName evidence="8">Regulatory protein VirG</fullName>
    </recommendedName>
</protein>
<evidence type="ECO:0000256" key="8">
    <source>
        <dbReference type="ARBA" id="ARBA00067337"/>
    </source>
</evidence>
<reference evidence="13 14" key="1">
    <citation type="submission" date="2020-08" db="EMBL/GenBank/DDBJ databases">
        <title>Genomic Encyclopedia of Type Strains, Phase IV (KMG-IV): sequencing the most valuable type-strain genomes for metagenomic binning, comparative biology and taxonomic classification.</title>
        <authorList>
            <person name="Goeker M."/>
        </authorList>
    </citation>
    <scope>NUCLEOTIDE SEQUENCE [LARGE SCALE GENOMIC DNA]</scope>
    <source>
        <strain evidence="13 14">DSM 26189</strain>
    </source>
</reference>
<dbReference type="GO" id="GO:0006355">
    <property type="term" value="P:regulation of DNA-templated transcription"/>
    <property type="evidence" value="ECO:0007669"/>
    <property type="project" value="InterPro"/>
</dbReference>
<evidence type="ECO:0000256" key="4">
    <source>
        <dbReference type="ARBA" id="ARBA00023012"/>
    </source>
</evidence>
<dbReference type="CDD" id="cd00383">
    <property type="entry name" value="trans_reg_C"/>
    <property type="match status" value="1"/>
</dbReference>
<dbReference type="GO" id="GO:0000976">
    <property type="term" value="F:transcription cis-regulatory region binding"/>
    <property type="evidence" value="ECO:0007669"/>
    <property type="project" value="TreeGrafter"/>
</dbReference>
<dbReference type="FunFam" id="1.10.10.10:FF:000099">
    <property type="entry name" value="Two-component system response regulator TorR"/>
    <property type="match status" value="1"/>
</dbReference>
<feature type="domain" description="OmpR/PhoB-type" evidence="12">
    <location>
        <begin position="134"/>
        <end position="233"/>
    </location>
</feature>
<evidence type="ECO:0000256" key="10">
    <source>
        <dbReference type="PROSITE-ProRule" id="PRU01091"/>
    </source>
</evidence>
<dbReference type="Proteomes" id="UP000571950">
    <property type="component" value="Unassembled WGS sequence"/>
</dbReference>
<dbReference type="SUPFAM" id="SSF46894">
    <property type="entry name" value="C-terminal effector domain of the bipartite response regulators"/>
    <property type="match status" value="1"/>
</dbReference>
<dbReference type="PANTHER" id="PTHR48111:SF4">
    <property type="entry name" value="DNA-BINDING DUAL TRANSCRIPTIONAL REGULATOR OMPR"/>
    <property type="match status" value="1"/>
</dbReference>
<dbReference type="Gene3D" id="1.10.10.10">
    <property type="entry name" value="Winged helix-like DNA-binding domain superfamily/Winged helix DNA-binding domain"/>
    <property type="match status" value="1"/>
</dbReference>
<dbReference type="EMBL" id="JACIDT010000001">
    <property type="protein sequence ID" value="MBB3924731.1"/>
    <property type="molecule type" value="Genomic_DNA"/>
</dbReference>
<dbReference type="Gene3D" id="6.10.250.690">
    <property type="match status" value="1"/>
</dbReference>
<dbReference type="SMART" id="SM00448">
    <property type="entry name" value="REC"/>
    <property type="match status" value="1"/>
</dbReference>
<keyword evidence="7" id="KW-0804">Transcription</keyword>
<evidence type="ECO:0000256" key="1">
    <source>
        <dbReference type="ARBA" id="ARBA00004496"/>
    </source>
</evidence>
<dbReference type="PROSITE" id="PS50110">
    <property type="entry name" value="RESPONSE_REGULATORY"/>
    <property type="match status" value="1"/>
</dbReference>
<organism evidence="13 14">
    <name type="scientific">Sphingobium jiangsuense</name>
    <dbReference type="NCBI Taxonomy" id="870476"/>
    <lineage>
        <taxon>Bacteria</taxon>
        <taxon>Pseudomonadati</taxon>
        <taxon>Pseudomonadota</taxon>
        <taxon>Alphaproteobacteria</taxon>
        <taxon>Sphingomonadales</taxon>
        <taxon>Sphingomonadaceae</taxon>
        <taxon>Sphingobium</taxon>
    </lineage>
</organism>
<evidence type="ECO:0000256" key="9">
    <source>
        <dbReference type="PROSITE-ProRule" id="PRU00169"/>
    </source>
</evidence>
<keyword evidence="3 9" id="KW-0597">Phosphoprotein</keyword>
<dbReference type="InterPro" id="IPR001867">
    <property type="entry name" value="OmpR/PhoB-type_DNA-bd"/>
</dbReference>
<feature type="modified residue" description="4-aspartylphosphate" evidence="9">
    <location>
        <position position="54"/>
    </location>
</feature>
<evidence type="ECO:0000256" key="2">
    <source>
        <dbReference type="ARBA" id="ARBA00022490"/>
    </source>
</evidence>